<comment type="caution">
    <text evidence="1">The sequence shown here is derived from an EMBL/GenBank/DDBJ whole genome shotgun (WGS) entry which is preliminary data.</text>
</comment>
<proteinExistence type="predicted"/>
<reference evidence="1" key="1">
    <citation type="submission" date="2023-04" db="EMBL/GenBank/DDBJ databases">
        <title>Phytophthora lilii NBRC 32176.</title>
        <authorList>
            <person name="Ichikawa N."/>
            <person name="Sato H."/>
            <person name="Tonouchi N."/>
        </authorList>
    </citation>
    <scope>NUCLEOTIDE SEQUENCE</scope>
    <source>
        <strain evidence="1">NBRC 32176</strain>
    </source>
</reference>
<gene>
    <name evidence="1" type="ORF">Plil01_001368500</name>
</gene>
<dbReference type="EMBL" id="BSXW01000946">
    <property type="protein sequence ID" value="GMF31990.1"/>
    <property type="molecule type" value="Genomic_DNA"/>
</dbReference>
<keyword evidence="2" id="KW-1185">Reference proteome</keyword>
<accession>A0A9W6X5K7</accession>
<dbReference type="Proteomes" id="UP001165083">
    <property type="component" value="Unassembled WGS sequence"/>
</dbReference>
<evidence type="ECO:0000313" key="1">
    <source>
        <dbReference type="EMBL" id="GMF31990.1"/>
    </source>
</evidence>
<protein>
    <submittedName>
        <fullName evidence="1">Unnamed protein product</fullName>
    </submittedName>
</protein>
<organism evidence="1 2">
    <name type="scientific">Phytophthora lilii</name>
    <dbReference type="NCBI Taxonomy" id="2077276"/>
    <lineage>
        <taxon>Eukaryota</taxon>
        <taxon>Sar</taxon>
        <taxon>Stramenopiles</taxon>
        <taxon>Oomycota</taxon>
        <taxon>Peronosporomycetes</taxon>
        <taxon>Peronosporales</taxon>
        <taxon>Peronosporaceae</taxon>
        <taxon>Phytophthora</taxon>
    </lineage>
</organism>
<name>A0A9W6X5K7_9STRA</name>
<evidence type="ECO:0000313" key="2">
    <source>
        <dbReference type="Proteomes" id="UP001165083"/>
    </source>
</evidence>
<sequence>MATIREKRHSLVANKEYHVIDPREGFSDPAQDVHESFALDGGNNTIKSRHSDDGTFDPESYCLEYLFATSNDDDKDFNLVETVSTNNGNLVLASKLSADQVFDKTMPASPRRKSSFFEVASSMMASIREGRSIPSSTRSMASCDKSSHASTVHAELGFALTIASSANDTSSAKDALGNKCDDTLNQEGRFDVNESGDSSIHVESGVYPFVTCANLGTTTSTVVATNFMVNYQATNITYNKTIKCPQVSLIRHQTITLLSILAKRPPAQSCARLHKKCQTLQALSPHQRCHIDSFKWHQVSFRQFEMESR</sequence>
<dbReference type="AlphaFoldDB" id="A0A9W6X5K7"/>